<dbReference type="GO" id="GO:0003723">
    <property type="term" value="F:RNA binding"/>
    <property type="evidence" value="ECO:0007669"/>
    <property type="project" value="InterPro"/>
</dbReference>
<evidence type="ECO:0000313" key="3">
    <source>
        <dbReference type="EMBL" id="GAV63391.1"/>
    </source>
</evidence>
<dbReference type="InterPro" id="IPR011990">
    <property type="entry name" value="TPR-like_helical_dom_sf"/>
</dbReference>
<dbReference type="PANTHER" id="PTHR47926:SF465">
    <property type="entry name" value="PENTATRICOPEPTIDE REPEAT (PPR-LIKE) SUPERFAMILY PROTEIN"/>
    <property type="match status" value="1"/>
</dbReference>
<reference evidence="4" key="1">
    <citation type="submission" date="2016-04" db="EMBL/GenBank/DDBJ databases">
        <title>Cephalotus genome sequencing.</title>
        <authorList>
            <person name="Fukushima K."/>
            <person name="Hasebe M."/>
            <person name="Fang X."/>
        </authorList>
    </citation>
    <scope>NUCLEOTIDE SEQUENCE [LARGE SCALE GENOMIC DNA]</scope>
    <source>
        <strain evidence="4">cv. St1</strain>
    </source>
</reference>
<proteinExistence type="predicted"/>
<dbReference type="FunFam" id="1.25.40.10:FF:000441">
    <property type="entry name" value="Pentatricopeptide repeat-containing protein mitochondrial"/>
    <property type="match status" value="1"/>
</dbReference>
<gene>
    <name evidence="3" type="ORF">CFOL_v3_06909</name>
</gene>
<dbReference type="InterPro" id="IPR046960">
    <property type="entry name" value="PPR_At4g14850-like_plant"/>
</dbReference>
<dbReference type="Gene3D" id="1.25.40.10">
    <property type="entry name" value="Tetratricopeptide repeat domain"/>
    <property type="match status" value="4"/>
</dbReference>
<dbReference type="GO" id="GO:0009451">
    <property type="term" value="P:RNA modification"/>
    <property type="evidence" value="ECO:0007669"/>
    <property type="project" value="InterPro"/>
</dbReference>
<feature type="repeat" description="PPR" evidence="2">
    <location>
        <begin position="498"/>
        <end position="532"/>
    </location>
</feature>
<dbReference type="InterPro" id="IPR046848">
    <property type="entry name" value="E_motif"/>
</dbReference>
<feature type="repeat" description="PPR" evidence="2">
    <location>
        <begin position="359"/>
        <end position="393"/>
    </location>
</feature>
<dbReference type="FunCoup" id="A0A1Q3B5U5">
    <property type="interactions" value="433"/>
</dbReference>
<dbReference type="Proteomes" id="UP000187406">
    <property type="component" value="Unassembled WGS sequence"/>
</dbReference>
<keyword evidence="4" id="KW-1185">Reference proteome</keyword>
<dbReference type="PROSITE" id="PS51375">
    <property type="entry name" value="PPR"/>
    <property type="match status" value="5"/>
</dbReference>
<sequence length="585" mass="64878">MLTGYSQLGLHQQPLFLFQSMRINNTKPDDFSFTATLNACASVGELRYGTKVHALVIVLGYQFFLPVNNSLIDMYGKCLDTTGASKVFNEMCNTNEVSWCSLLFAYTNAGQFNSASEVFYMMPKRVNIAWNTMIAGHAKFGEIELCLALFREMQKSSCRADQWTFSALMNACGESLDLLCGCMLHAFVIKSGWGSAVEAKNSILTFYSKLGCHNDAIKEFDSIVMLNQVSWNAIIDTHMRTGDTSEAFNAFQQMPEKNVVSWTSMITGYARNGDGEQAVSFFVDMMRNDLHPDDYSLGAVLHACSSLAVLQHGRMVHGCVIHQGFHAYVYVGNGLVNMYAKCGDIEGSWQAFNDILNKDLVSWNAMLFGFGLHGLSNQSIQLYEKMLASGTKPDIVTFIGLLITCSHSGLIEKGRVIFESMRAVYGLSYEKDHVACMVDMLGRGGYLAEAKELADKYLGTGIGITSTREALLGACSVQGDVGLGTYFGERLKISEPRREMSFVVLSNLYCTSGQWKEAEMVRKAMVNSGIKKTPGCSWIEVRNEVTSFVAGTQSHKYMEELCNTLYSLHCEMRIPSLVDLGIEYC</sequence>
<dbReference type="PANTHER" id="PTHR47926">
    <property type="entry name" value="PENTATRICOPEPTIDE REPEAT-CONTAINING PROTEIN"/>
    <property type="match status" value="1"/>
</dbReference>
<feature type="repeat" description="PPR" evidence="2">
    <location>
        <begin position="258"/>
        <end position="292"/>
    </location>
</feature>
<evidence type="ECO:0000313" key="4">
    <source>
        <dbReference type="Proteomes" id="UP000187406"/>
    </source>
</evidence>
<evidence type="ECO:0000256" key="2">
    <source>
        <dbReference type="PROSITE-ProRule" id="PRU00708"/>
    </source>
</evidence>
<dbReference type="InParanoid" id="A0A1Q3B5U5"/>
<keyword evidence="1" id="KW-0677">Repeat</keyword>
<accession>A0A1Q3B5U5</accession>
<feature type="repeat" description="PPR" evidence="2">
    <location>
        <begin position="126"/>
        <end position="160"/>
    </location>
</feature>
<evidence type="ECO:0000256" key="1">
    <source>
        <dbReference type="ARBA" id="ARBA00022737"/>
    </source>
</evidence>
<dbReference type="InterPro" id="IPR002885">
    <property type="entry name" value="PPR_rpt"/>
</dbReference>
<comment type="caution">
    <text evidence="3">The sequence shown here is derived from an EMBL/GenBank/DDBJ whole genome shotgun (WGS) entry which is preliminary data.</text>
</comment>
<dbReference type="AlphaFoldDB" id="A0A1Q3B5U5"/>
<dbReference type="FunFam" id="1.25.40.10:FF:001093">
    <property type="entry name" value="Pentatricopeptide repeat-containing protein At2g34400"/>
    <property type="match status" value="1"/>
</dbReference>
<dbReference type="Pfam" id="PF20431">
    <property type="entry name" value="E_motif"/>
    <property type="match status" value="1"/>
</dbReference>
<dbReference type="Pfam" id="PF13041">
    <property type="entry name" value="PPR_2"/>
    <property type="match status" value="2"/>
</dbReference>
<dbReference type="OrthoDB" id="7457040at2759"/>
<organism evidence="3 4">
    <name type="scientific">Cephalotus follicularis</name>
    <name type="common">Albany pitcher plant</name>
    <dbReference type="NCBI Taxonomy" id="3775"/>
    <lineage>
        <taxon>Eukaryota</taxon>
        <taxon>Viridiplantae</taxon>
        <taxon>Streptophyta</taxon>
        <taxon>Embryophyta</taxon>
        <taxon>Tracheophyta</taxon>
        <taxon>Spermatophyta</taxon>
        <taxon>Magnoliopsida</taxon>
        <taxon>eudicotyledons</taxon>
        <taxon>Gunneridae</taxon>
        <taxon>Pentapetalae</taxon>
        <taxon>rosids</taxon>
        <taxon>fabids</taxon>
        <taxon>Oxalidales</taxon>
        <taxon>Cephalotaceae</taxon>
        <taxon>Cephalotus</taxon>
    </lineage>
</organism>
<dbReference type="Pfam" id="PF01535">
    <property type="entry name" value="PPR"/>
    <property type="match status" value="3"/>
</dbReference>
<dbReference type="NCBIfam" id="TIGR00756">
    <property type="entry name" value="PPR"/>
    <property type="match status" value="4"/>
</dbReference>
<protein>
    <submittedName>
        <fullName evidence="3">PPR domain-containing protein/PPR_2 domain-containing protein</fullName>
    </submittedName>
</protein>
<dbReference type="EMBL" id="BDDD01000304">
    <property type="protein sequence ID" value="GAV63391.1"/>
    <property type="molecule type" value="Genomic_DNA"/>
</dbReference>
<feature type="repeat" description="PPR" evidence="2">
    <location>
        <begin position="227"/>
        <end position="257"/>
    </location>
</feature>
<name>A0A1Q3B5U5_CEPFO</name>